<sequence>MSAYVIGDINVTDPDTFAKYAGLVPASSGAFGGRYLVRGPDKCEPCEGDWNPERFVLAEYKDVDTIKSWYYSDDYKELTKLRQSASTGSLLAAEGVEPPTQGRGTGTPGYLVGDIEVTDPETYAKYAAGVPATVAAFGGTYLVRGASGEVFEGSWAPKRLVVLEFESIDRVKEWYNSPEYADLKKLRQSASKGNLIFADGA</sequence>
<dbReference type="InterPro" id="IPR010753">
    <property type="entry name" value="DUF1330"/>
</dbReference>
<gene>
    <name evidence="2" type="ORF">MGWOODY_Clf1751</name>
</gene>
<protein>
    <submittedName>
        <fullName evidence="2">Bll5372 protein</fullName>
    </submittedName>
</protein>
<dbReference type="EMBL" id="FAXA01000123">
    <property type="protein sequence ID" value="CUV01729.1"/>
    <property type="molecule type" value="Genomic_DNA"/>
</dbReference>
<dbReference type="PANTHER" id="PTHR41521">
    <property type="match status" value="1"/>
</dbReference>
<evidence type="ECO:0000259" key="1">
    <source>
        <dbReference type="Pfam" id="PF07045"/>
    </source>
</evidence>
<evidence type="ECO:0000313" key="2">
    <source>
        <dbReference type="EMBL" id="CUV01729.1"/>
    </source>
</evidence>
<dbReference type="PANTHER" id="PTHR41521:SF4">
    <property type="entry name" value="BLR0684 PROTEIN"/>
    <property type="match status" value="1"/>
</dbReference>
<dbReference type="SUPFAM" id="SSF54909">
    <property type="entry name" value="Dimeric alpha+beta barrel"/>
    <property type="match status" value="2"/>
</dbReference>
<proteinExistence type="predicted"/>
<accession>A0A160V7B8</accession>
<dbReference type="Pfam" id="PF07045">
    <property type="entry name" value="DUF1330"/>
    <property type="match status" value="2"/>
</dbReference>
<name>A0A160V7B8_9ZZZZ</name>
<dbReference type="Gene3D" id="3.30.70.100">
    <property type="match status" value="2"/>
</dbReference>
<reference evidence="2" key="1">
    <citation type="submission" date="2015-10" db="EMBL/GenBank/DDBJ databases">
        <authorList>
            <person name="Gilbert D.G."/>
        </authorList>
    </citation>
    <scope>NUCLEOTIDE SEQUENCE</scope>
</reference>
<feature type="domain" description="DUF1330" evidence="1">
    <location>
        <begin position="2"/>
        <end position="96"/>
    </location>
</feature>
<dbReference type="AlphaFoldDB" id="A0A160V7B8"/>
<dbReference type="InterPro" id="IPR011008">
    <property type="entry name" value="Dimeric_a/b-barrel"/>
</dbReference>
<organism evidence="2">
    <name type="scientific">hydrothermal vent metagenome</name>
    <dbReference type="NCBI Taxonomy" id="652676"/>
    <lineage>
        <taxon>unclassified sequences</taxon>
        <taxon>metagenomes</taxon>
        <taxon>ecological metagenomes</taxon>
    </lineage>
</organism>
<feature type="domain" description="DUF1330" evidence="1">
    <location>
        <begin position="108"/>
        <end position="200"/>
    </location>
</feature>